<evidence type="ECO:0000256" key="4">
    <source>
        <dbReference type="PIRSR" id="PIRSR610122-2"/>
    </source>
</evidence>
<dbReference type="GO" id="GO:0010142">
    <property type="term" value="P:farnesyl diphosphate biosynthetic process, mevalonate pathway"/>
    <property type="evidence" value="ECO:0007669"/>
    <property type="project" value="InterPro"/>
</dbReference>
<protein>
    <recommendedName>
        <fullName evidence="5">Hydroxymethylglutaryl-CoA synthase</fullName>
        <shortName evidence="5">HMG-CoA synthase</shortName>
        <ecNumber evidence="5">2.3.3.10</ecNumber>
    </recommendedName>
    <alternativeName>
        <fullName evidence="5">3-hydroxy-3-methylglutaryl coenzyme A synthase</fullName>
    </alternativeName>
</protein>
<reference evidence="8" key="1">
    <citation type="submission" date="2021-01" db="EMBL/GenBank/DDBJ databases">
        <authorList>
            <person name="Corre E."/>
            <person name="Pelletier E."/>
            <person name="Niang G."/>
            <person name="Scheremetjew M."/>
            <person name="Finn R."/>
            <person name="Kale V."/>
            <person name="Holt S."/>
            <person name="Cochrane G."/>
            <person name="Meng A."/>
            <person name="Brown T."/>
            <person name="Cohen L."/>
        </authorList>
    </citation>
    <scope>NUCLEOTIDE SEQUENCE</scope>
    <source>
        <strain evidence="8">CCMP1243</strain>
    </source>
</reference>
<dbReference type="AlphaFoldDB" id="A0A7S2WPZ4"/>
<dbReference type="PANTHER" id="PTHR43323:SF2">
    <property type="entry name" value="HYDROXYMETHYLGLUTARYL-COA SYNTHASE"/>
    <property type="match status" value="1"/>
</dbReference>
<dbReference type="UniPathway" id="UPA00058">
    <property type="reaction ID" value="UER00102"/>
</dbReference>
<proteinExistence type="inferred from homology"/>
<feature type="domain" description="Hydroxymethylglutaryl-coenzyme A synthase C-terminal" evidence="7">
    <location>
        <begin position="179"/>
        <end position="450"/>
    </location>
</feature>
<comment type="catalytic activity">
    <reaction evidence="5">
        <text>acetoacetyl-CoA + acetyl-CoA + H2O = (3S)-3-hydroxy-3-methylglutaryl-CoA + CoA + H(+)</text>
        <dbReference type="Rhea" id="RHEA:10188"/>
        <dbReference type="ChEBI" id="CHEBI:15377"/>
        <dbReference type="ChEBI" id="CHEBI:15378"/>
        <dbReference type="ChEBI" id="CHEBI:43074"/>
        <dbReference type="ChEBI" id="CHEBI:57286"/>
        <dbReference type="ChEBI" id="CHEBI:57287"/>
        <dbReference type="ChEBI" id="CHEBI:57288"/>
        <dbReference type="EC" id="2.3.3.10"/>
    </reaction>
</comment>
<organism evidence="8">
    <name type="scientific">Rhizochromulina marina</name>
    <dbReference type="NCBI Taxonomy" id="1034831"/>
    <lineage>
        <taxon>Eukaryota</taxon>
        <taxon>Sar</taxon>
        <taxon>Stramenopiles</taxon>
        <taxon>Ochrophyta</taxon>
        <taxon>Dictyochophyceae</taxon>
        <taxon>Rhizochromulinales</taxon>
        <taxon>Rhizochromulina</taxon>
    </lineage>
</organism>
<evidence type="ECO:0000259" key="6">
    <source>
        <dbReference type="Pfam" id="PF01154"/>
    </source>
</evidence>
<feature type="binding site" evidence="4">
    <location>
        <position position="257"/>
    </location>
    <ligand>
        <name>CoA</name>
        <dbReference type="ChEBI" id="CHEBI:57287"/>
    </ligand>
</feature>
<feature type="domain" description="Hydroxymethylglutaryl-coenzyme A synthase N-terminal" evidence="6">
    <location>
        <begin position="7"/>
        <end position="177"/>
    </location>
</feature>
<dbReference type="SUPFAM" id="SSF53901">
    <property type="entry name" value="Thiolase-like"/>
    <property type="match status" value="2"/>
</dbReference>
<keyword evidence="2 5" id="KW-0808">Transferase</keyword>
<feature type="binding site" evidence="4">
    <location>
        <position position="211"/>
    </location>
    <ligand>
        <name>CoA</name>
        <dbReference type="ChEBI" id="CHEBI:57287"/>
    </ligand>
</feature>
<dbReference type="Pfam" id="PF08540">
    <property type="entry name" value="HMG_CoA_synt_C"/>
    <property type="match status" value="1"/>
</dbReference>
<sequence>MAAMASRPSNVGILAMEAYFPTCFVDQTALEAQDGCAGKYTKGLGQNRLAFVTDREDIASVLMTAVQRLLERFGVDPAHVGRLEVGTESLIDKSKSVKTSLMRLFGENKDIEGVTSTNACYGGTAALLNSVAWVQSEDWDGRLAICVAGDIAVYEAGPARPTSGCGAVAMLIGPDAPLALEPGLRASHVIDCYDFYKPHHSEYPMVDGKLSQAAYLGCVDACYRGYKAKAARRGEKVTVDSFDYVCMHSPYHKLVQKGFARFLYMDFLDDPTQEGFSEVQHLSGDKVDYNASLESREVDAAFREVSASSYREKILPSSFVSKEVGNCYTGAVFMNLLSLISDVGPGMVGKRVGMFSYGSGSVSSLYSFRGRIPDTPSEFTLERIQAIGVRGRLAERKSCTSEEFAQAMNFREAAYGQAPHQPQGSVEDVPVGAFFLESVNEKHHRSYGRK</sequence>
<dbReference type="GO" id="GO:0006084">
    <property type="term" value="P:acetyl-CoA metabolic process"/>
    <property type="evidence" value="ECO:0007669"/>
    <property type="project" value="InterPro"/>
</dbReference>
<dbReference type="InterPro" id="IPR010122">
    <property type="entry name" value="HMG_CoA_synthase_euk"/>
</dbReference>
<dbReference type="Pfam" id="PF01154">
    <property type="entry name" value="HMG_CoA_synt_N"/>
    <property type="match status" value="1"/>
</dbReference>
<keyword evidence="5" id="KW-0753">Steroid metabolism</keyword>
<name>A0A7S2WPZ4_9STRA</name>
<dbReference type="NCBIfam" id="TIGR01833">
    <property type="entry name" value="HMG-CoA-S_euk"/>
    <property type="match status" value="1"/>
</dbReference>
<dbReference type="FunFam" id="3.40.47.10:FF:000008">
    <property type="entry name" value="3-hydroxy-3-methylglutaryl coenzyme A synthase"/>
    <property type="match status" value="1"/>
</dbReference>
<dbReference type="InterPro" id="IPR013746">
    <property type="entry name" value="HMG_CoA_synt_C_dom"/>
</dbReference>
<evidence type="ECO:0000256" key="3">
    <source>
        <dbReference type="PIRSR" id="PIRSR610122-1"/>
    </source>
</evidence>
<comment type="similarity">
    <text evidence="1 5">Belongs to the thiolase-like superfamily. HMG-CoA synthase family.</text>
</comment>
<dbReference type="InterPro" id="IPR016039">
    <property type="entry name" value="Thiolase-like"/>
</dbReference>
<gene>
    <name evidence="8" type="ORF">RMAR1173_LOCUS15392</name>
</gene>
<evidence type="ECO:0000313" key="8">
    <source>
        <dbReference type="EMBL" id="CAD9701557.1"/>
    </source>
</evidence>
<dbReference type="EC" id="2.3.3.10" evidence="5"/>
<evidence type="ECO:0000256" key="1">
    <source>
        <dbReference type="ARBA" id="ARBA00007061"/>
    </source>
</evidence>
<evidence type="ECO:0000256" key="5">
    <source>
        <dbReference type="RuleBase" id="RU364071"/>
    </source>
</evidence>
<dbReference type="CDD" id="cd00827">
    <property type="entry name" value="init_cond_enzymes"/>
    <property type="match status" value="1"/>
</dbReference>
<keyword evidence="5" id="KW-0444">Lipid biosynthesis</keyword>
<comment type="function">
    <text evidence="5">Catalyzes the condensation of acetyl-CoA with acetoacetyl-CoA to form HMG-CoA.</text>
</comment>
<keyword evidence="5" id="KW-0752">Steroid biosynthesis</keyword>
<dbReference type="Gene3D" id="3.40.47.10">
    <property type="match status" value="1"/>
</dbReference>
<evidence type="ECO:0000259" key="7">
    <source>
        <dbReference type="Pfam" id="PF08540"/>
    </source>
</evidence>
<dbReference type="InterPro" id="IPR013528">
    <property type="entry name" value="HMG_CoA_synth_N"/>
</dbReference>
<keyword evidence="5" id="KW-0443">Lipid metabolism</keyword>
<feature type="binding site" evidence="4">
    <location>
        <position position="253"/>
    </location>
    <ligand>
        <name>CoA</name>
        <dbReference type="ChEBI" id="CHEBI:57287"/>
    </ligand>
</feature>
<dbReference type="GO" id="GO:0016126">
    <property type="term" value="P:sterol biosynthetic process"/>
    <property type="evidence" value="ECO:0007669"/>
    <property type="project" value="UniProtKB-KW"/>
</dbReference>
<keyword evidence="5" id="KW-0756">Sterol biosynthesis</keyword>
<feature type="active site" description="Proton donor/acceptor" evidence="3">
    <location>
        <position position="88"/>
    </location>
</feature>
<keyword evidence="5" id="KW-1207">Sterol metabolism</keyword>
<dbReference type="GO" id="GO:0004421">
    <property type="term" value="F:hydroxymethylglutaryl-CoA synthase activity"/>
    <property type="evidence" value="ECO:0007669"/>
    <property type="project" value="UniProtKB-EC"/>
</dbReference>
<accession>A0A7S2WPZ4</accession>
<evidence type="ECO:0000256" key="2">
    <source>
        <dbReference type="ARBA" id="ARBA00022679"/>
    </source>
</evidence>
<feature type="active site" description="Acyl-thioester intermediate" evidence="3">
    <location>
        <position position="120"/>
    </location>
</feature>
<dbReference type="EMBL" id="HBHJ01023382">
    <property type="protein sequence ID" value="CAD9701557.1"/>
    <property type="molecule type" value="Transcribed_RNA"/>
</dbReference>
<dbReference type="PANTHER" id="PTHR43323">
    <property type="entry name" value="3-HYDROXY-3-METHYLGLUTARYL COENZYME A SYNTHASE"/>
    <property type="match status" value="1"/>
</dbReference>
<comment type="pathway">
    <text evidence="5">Metabolic intermediate biosynthesis; (R)-mevalonate biosynthesis; (R)-mevalonate from acetyl-CoA: step 2/3.</text>
</comment>
<feature type="active site" description="Proton donor/acceptor" evidence="3">
    <location>
        <position position="248"/>
    </location>
</feature>